<dbReference type="RefSeq" id="WP_145201483.1">
    <property type="nucleotide sequence ID" value="NZ_CP036434.1"/>
</dbReference>
<organism evidence="14 15">
    <name type="scientific">Saltatorellus ferox</name>
    <dbReference type="NCBI Taxonomy" id="2528018"/>
    <lineage>
        <taxon>Bacteria</taxon>
        <taxon>Pseudomonadati</taxon>
        <taxon>Planctomycetota</taxon>
        <taxon>Planctomycetia</taxon>
        <taxon>Planctomycetia incertae sedis</taxon>
        <taxon>Saltatorellus</taxon>
    </lineage>
</organism>
<evidence type="ECO:0000256" key="9">
    <source>
        <dbReference type="ARBA" id="ARBA00022840"/>
    </source>
</evidence>
<evidence type="ECO:0000256" key="2">
    <source>
        <dbReference type="ARBA" id="ARBA00005051"/>
    </source>
</evidence>
<keyword evidence="10" id="KW-0289">Folate biosynthesis</keyword>
<dbReference type="InterPro" id="IPR004821">
    <property type="entry name" value="Cyt_trans-like"/>
</dbReference>
<reference evidence="14 15" key="1">
    <citation type="submission" date="2019-02" db="EMBL/GenBank/DDBJ databases">
        <title>Deep-cultivation of Planctomycetes and their phenomic and genomic characterization uncovers novel biology.</title>
        <authorList>
            <person name="Wiegand S."/>
            <person name="Jogler M."/>
            <person name="Boedeker C."/>
            <person name="Pinto D."/>
            <person name="Vollmers J."/>
            <person name="Rivas-Marin E."/>
            <person name="Kohn T."/>
            <person name="Peeters S.H."/>
            <person name="Heuer A."/>
            <person name="Rast P."/>
            <person name="Oberbeckmann S."/>
            <person name="Bunk B."/>
            <person name="Jeske O."/>
            <person name="Meyerdierks A."/>
            <person name="Storesund J.E."/>
            <person name="Kallscheuer N."/>
            <person name="Luecker S."/>
            <person name="Lage O.M."/>
            <person name="Pohl T."/>
            <person name="Merkel B.J."/>
            <person name="Hornburger P."/>
            <person name="Mueller R.-W."/>
            <person name="Bruemmer F."/>
            <person name="Labrenz M."/>
            <person name="Spormann A.M."/>
            <person name="Op den Camp H."/>
            <person name="Overmann J."/>
            <person name="Amann R."/>
            <person name="Jetten M.S.M."/>
            <person name="Mascher T."/>
            <person name="Medema M.H."/>
            <person name="Devos D.P."/>
            <person name="Kaster A.-K."/>
            <person name="Ovreas L."/>
            <person name="Rohde M."/>
            <person name="Galperin M.Y."/>
            <person name="Jogler C."/>
        </authorList>
    </citation>
    <scope>NUCLEOTIDE SEQUENCE [LARGE SCALE GENOMIC DNA]</scope>
    <source>
        <strain evidence="14 15">Poly30</strain>
    </source>
</reference>
<feature type="binding site" evidence="12">
    <location>
        <position position="352"/>
    </location>
    <ligand>
        <name>ATP</name>
        <dbReference type="ChEBI" id="CHEBI:30616"/>
    </ligand>
</feature>
<dbReference type="HAMAP" id="MF_00158">
    <property type="entry name" value="PanC"/>
    <property type="match status" value="1"/>
</dbReference>
<feature type="domain" description="7,8-dihydro-6-hydroxymethylpterin-pyrophosphokinase" evidence="13">
    <location>
        <begin position="95"/>
        <end position="106"/>
    </location>
</feature>
<evidence type="ECO:0000256" key="7">
    <source>
        <dbReference type="ARBA" id="ARBA00022741"/>
    </source>
</evidence>
<dbReference type="GO" id="GO:0046654">
    <property type="term" value="P:tetrahydrofolate biosynthetic process"/>
    <property type="evidence" value="ECO:0007669"/>
    <property type="project" value="UniProtKB-UniPathway"/>
</dbReference>
<keyword evidence="6" id="KW-0808">Transferase</keyword>
<comment type="pathway">
    <text evidence="1 12">Cofactor biosynthesis; (R)-pantothenate biosynthesis; (R)-pantothenate from (R)-pantoate and beta-alanine: step 1/1.</text>
</comment>
<keyword evidence="8" id="KW-0418">Kinase</keyword>
<dbReference type="InterPro" id="IPR000550">
    <property type="entry name" value="Hppk"/>
</dbReference>
<evidence type="ECO:0000256" key="4">
    <source>
        <dbReference type="ARBA" id="ARBA00022598"/>
    </source>
</evidence>
<keyword evidence="4 12" id="KW-0436">Ligase</keyword>
<evidence type="ECO:0000256" key="6">
    <source>
        <dbReference type="ARBA" id="ARBA00022679"/>
    </source>
</evidence>
<dbReference type="SUPFAM" id="SSF52374">
    <property type="entry name" value="Nucleotidylyl transferase"/>
    <property type="match status" value="1"/>
</dbReference>
<dbReference type="NCBIfam" id="TIGR01498">
    <property type="entry name" value="folK"/>
    <property type="match status" value="1"/>
</dbReference>
<dbReference type="GO" id="GO:0016301">
    <property type="term" value="F:kinase activity"/>
    <property type="evidence" value="ECO:0007669"/>
    <property type="project" value="UniProtKB-KW"/>
</dbReference>
<comment type="function">
    <text evidence="12">Catalyzes the condensation of pantoate with beta-alanine in an ATP-dependent reaction via a pantoyl-adenylate intermediate.</text>
</comment>
<comment type="similarity">
    <text evidence="3 12">Belongs to the pantothenate synthetase family.</text>
</comment>
<dbReference type="GO" id="GO:0005524">
    <property type="term" value="F:ATP binding"/>
    <property type="evidence" value="ECO:0007669"/>
    <property type="project" value="UniProtKB-KW"/>
</dbReference>
<comment type="miscellaneous">
    <text evidence="12">The reaction proceeds by a bi uni uni bi ping pong mechanism.</text>
</comment>
<comment type="pathway">
    <text evidence="2">Cofactor biosynthesis; tetrahydrofolate biosynthesis; 2-amino-4-hydroxy-6-hydroxymethyl-7,8-dihydropteridine diphosphate from 7,8-dihydroneopterin triphosphate: step 4/4.</text>
</comment>
<dbReference type="Gene3D" id="3.30.1300.10">
    <property type="entry name" value="Pantoate-beta-alanine ligase, C-terminal domain"/>
    <property type="match status" value="1"/>
</dbReference>
<dbReference type="GO" id="GO:0003848">
    <property type="term" value="F:2-amino-4-hydroxy-6-hydroxymethyldihydropteridine diphosphokinase activity"/>
    <property type="evidence" value="ECO:0007669"/>
    <property type="project" value="InterPro"/>
</dbReference>
<dbReference type="SUPFAM" id="SSF55083">
    <property type="entry name" value="6-hydroxymethyl-7,8-dihydropterin pyrophosphokinase, HPPK"/>
    <property type="match status" value="1"/>
</dbReference>
<dbReference type="GO" id="GO:0004592">
    <property type="term" value="F:pantoate-beta-alanine ligase activity"/>
    <property type="evidence" value="ECO:0007669"/>
    <property type="project" value="UniProtKB-UniRule"/>
</dbReference>
<keyword evidence="15" id="KW-1185">Reference proteome</keyword>
<comment type="catalytic activity">
    <reaction evidence="11 12">
        <text>(R)-pantoate + beta-alanine + ATP = (R)-pantothenate + AMP + diphosphate + H(+)</text>
        <dbReference type="Rhea" id="RHEA:10912"/>
        <dbReference type="ChEBI" id="CHEBI:15378"/>
        <dbReference type="ChEBI" id="CHEBI:15980"/>
        <dbReference type="ChEBI" id="CHEBI:29032"/>
        <dbReference type="ChEBI" id="CHEBI:30616"/>
        <dbReference type="ChEBI" id="CHEBI:33019"/>
        <dbReference type="ChEBI" id="CHEBI:57966"/>
        <dbReference type="ChEBI" id="CHEBI:456215"/>
        <dbReference type="EC" id="6.3.2.1"/>
    </reaction>
</comment>
<dbReference type="UniPathway" id="UPA00077">
    <property type="reaction ID" value="UER00155"/>
</dbReference>
<dbReference type="GO" id="GO:0005829">
    <property type="term" value="C:cytosol"/>
    <property type="evidence" value="ECO:0007669"/>
    <property type="project" value="TreeGrafter"/>
</dbReference>
<accession>A0A518EWV2</accession>
<keyword evidence="7 12" id="KW-0547">Nucleotide-binding</keyword>
<dbReference type="EMBL" id="CP036434">
    <property type="protein sequence ID" value="QDV08573.1"/>
    <property type="molecule type" value="Genomic_DNA"/>
</dbReference>
<evidence type="ECO:0000256" key="8">
    <source>
        <dbReference type="ARBA" id="ARBA00022777"/>
    </source>
</evidence>
<dbReference type="GO" id="GO:0046656">
    <property type="term" value="P:folic acid biosynthetic process"/>
    <property type="evidence" value="ECO:0007669"/>
    <property type="project" value="UniProtKB-KW"/>
</dbReference>
<feature type="binding site" evidence="12">
    <location>
        <begin position="323"/>
        <end position="326"/>
    </location>
    <ligand>
        <name>ATP</name>
        <dbReference type="ChEBI" id="CHEBI:30616"/>
    </ligand>
</feature>
<sequence>MSQTQRYTAAIALGANLGEPERTFKRALSLLERDHDVTLLRRSHWKTTDPVGARGQDPYTNGAILVETTLGPTPLLEALRQVETHLGRDRSIEERWGPRTLDLDLLYMEDADGASIEIRNHDLVLPHPRMEERAFVLEPLADIAPDHVLPRSGVTVAAQLQRLQAGGGLIRLTSVEEARTWCRAARSDDGTLGFIPTMGALHEGHLDLVRRAAAENDRVAVSIFVNPLQFNDPADLERYPRDFEGDAKKLAGVGCSMVFTGTLPEFFPDELDSAGALRPEHLLDPGPAALGLEGAFRPGHFEGVATIVDRLFDVVDPTRAYFGAKDFQQCLVVEALAAHRGGRPQIVRCDIVRSAAGLALSSRNMLLSEDAKAEALAISRGLKEVRAAWRGGLRDASTLTEMLIHALDAPGVDLEYAEIRNPSNWTADAPPGLIEEAVALVAAKVGGVRLIDNMLLSDAPVPAVQAGA</sequence>
<dbReference type="UniPathway" id="UPA00028">
    <property type="reaction ID" value="UER00005"/>
</dbReference>
<feature type="binding site" evidence="12">
    <location>
        <position position="329"/>
    </location>
    <ligand>
        <name>(R)-pantoate</name>
        <dbReference type="ChEBI" id="CHEBI:15980"/>
    </ligand>
</feature>
<dbReference type="NCBIfam" id="TIGR00125">
    <property type="entry name" value="cyt_tran_rel"/>
    <property type="match status" value="1"/>
</dbReference>
<comment type="subunit">
    <text evidence="12">Homodimer.</text>
</comment>
<comment type="subcellular location">
    <subcellularLocation>
        <location evidence="12">Cytoplasm</location>
    </subcellularLocation>
</comment>
<gene>
    <name evidence="12 14" type="primary">panC</name>
    <name evidence="14" type="ORF">Poly30_41220</name>
</gene>
<dbReference type="InterPro" id="IPR035907">
    <property type="entry name" value="Hppk_sf"/>
</dbReference>
<proteinExistence type="inferred from homology"/>
<dbReference type="Proteomes" id="UP000320390">
    <property type="component" value="Chromosome"/>
</dbReference>
<feature type="binding site" evidence="12">
    <location>
        <begin position="198"/>
        <end position="205"/>
    </location>
    <ligand>
        <name>ATP</name>
        <dbReference type="ChEBI" id="CHEBI:30616"/>
    </ligand>
</feature>
<feature type="binding site" evidence="12">
    <location>
        <position position="229"/>
    </location>
    <ligand>
        <name>beta-alanine</name>
        <dbReference type="ChEBI" id="CHEBI:57966"/>
    </ligand>
</feature>
<dbReference type="InterPro" id="IPR042176">
    <property type="entry name" value="Pantoate_ligase_C"/>
</dbReference>
<feature type="binding site" evidence="12">
    <location>
        <begin position="360"/>
        <end position="363"/>
    </location>
    <ligand>
        <name>ATP</name>
        <dbReference type="ChEBI" id="CHEBI:30616"/>
    </ligand>
</feature>
<dbReference type="Pfam" id="PF01288">
    <property type="entry name" value="HPPK"/>
    <property type="match status" value="1"/>
</dbReference>
<dbReference type="CDD" id="cd00483">
    <property type="entry name" value="HPPK"/>
    <property type="match status" value="1"/>
</dbReference>
<dbReference type="AlphaFoldDB" id="A0A518EWV2"/>
<dbReference type="InterPro" id="IPR003721">
    <property type="entry name" value="Pantoate_ligase"/>
</dbReference>
<dbReference type="EC" id="6.3.2.1" evidence="12"/>
<dbReference type="NCBIfam" id="TIGR00018">
    <property type="entry name" value="panC"/>
    <property type="match status" value="1"/>
</dbReference>
<evidence type="ECO:0000259" key="13">
    <source>
        <dbReference type="PROSITE" id="PS00794"/>
    </source>
</evidence>
<dbReference type="PANTHER" id="PTHR21299:SF1">
    <property type="entry name" value="PANTOATE--BETA-ALANINE LIGASE"/>
    <property type="match status" value="1"/>
</dbReference>
<dbReference type="OrthoDB" id="9773087at2"/>
<name>A0A518EWV2_9BACT</name>
<keyword evidence="9 12" id="KW-0067">ATP-binding</keyword>
<dbReference type="Gene3D" id="3.30.70.560">
    <property type="entry name" value="7,8-Dihydro-6-hydroxymethylpterin-pyrophosphokinase HPPK"/>
    <property type="match status" value="1"/>
</dbReference>
<keyword evidence="12" id="KW-0963">Cytoplasm</keyword>
<dbReference type="PANTHER" id="PTHR21299">
    <property type="entry name" value="CYTIDYLATE KINASE/PANTOATE-BETA-ALANINE LIGASE"/>
    <property type="match status" value="1"/>
</dbReference>
<feature type="active site" description="Proton donor" evidence="12">
    <location>
        <position position="205"/>
    </location>
</feature>
<dbReference type="Gene3D" id="3.40.50.620">
    <property type="entry name" value="HUPs"/>
    <property type="match status" value="1"/>
</dbReference>
<evidence type="ECO:0000256" key="12">
    <source>
        <dbReference type="HAMAP-Rule" id="MF_00158"/>
    </source>
</evidence>
<dbReference type="CDD" id="cd00560">
    <property type="entry name" value="PanC"/>
    <property type="match status" value="1"/>
</dbReference>
<evidence type="ECO:0000256" key="3">
    <source>
        <dbReference type="ARBA" id="ARBA00009256"/>
    </source>
</evidence>
<evidence type="ECO:0000256" key="11">
    <source>
        <dbReference type="ARBA" id="ARBA00048258"/>
    </source>
</evidence>
<evidence type="ECO:0000313" key="14">
    <source>
        <dbReference type="EMBL" id="QDV08573.1"/>
    </source>
</evidence>
<evidence type="ECO:0000256" key="10">
    <source>
        <dbReference type="ARBA" id="ARBA00022909"/>
    </source>
</evidence>
<evidence type="ECO:0000313" key="15">
    <source>
        <dbReference type="Proteomes" id="UP000320390"/>
    </source>
</evidence>
<dbReference type="PROSITE" id="PS00794">
    <property type="entry name" value="HPPK"/>
    <property type="match status" value="1"/>
</dbReference>
<evidence type="ECO:0000256" key="5">
    <source>
        <dbReference type="ARBA" id="ARBA00022655"/>
    </source>
</evidence>
<dbReference type="GO" id="GO:0015940">
    <property type="term" value="P:pantothenate biosynthetic process"/>
    <property type="evidence" value="ECO:0007669"/>
    <property type="project" value="UniProtKB-UniRule"/>
</dbReference>
<dbReference type="InterPro" id="IPR014729">
    <property type="entry name" value="Rossmann-like_a/b/a_fold"/>
</dbReference>
<protein>
    <recommendedName>
        <fullName evidence="12">Pantothenate synthetase</fullName>
        <shortName evidence="12">PS</shortName>
        <ecNumber evidence="12">6.3.2.1</ecNumber>
    </recommendedName>
    <alternativeName>
        <fullName evidence="12">Pantoate--beta-alanine ligase</fullName>
    </alternativeName>
    <alternativeName>
        <fullName evidence="12">Pantoate-activating enzyme</fullName>
    </alternativeName>
</protein>
<dbReference type="Pfam" id="PF02569">
    <property type="entry name" value="Pantoate_ligase"/>
    <property type="match status" value="1"/>
</dbReference>
<keyword evidence="5 12" id="KW-0566">Pantothenate biosynthesis</keyword>
<feature type="binding site" evidence="12">
    <location>
        <position position="229"/>
    </location>
    <ligand>
        <name>(R)-pantoate</name>
        <dbReference type="ChEBI" id="CHEBI:15980"/>
    </ligand>
</feature>
<evidence type="ECO:0000256" key="1">
    <source>
        <dbReference type="ARBA" id="ARBA00004990"/>
    </source>
</evidence>